<evidence type="ECO:0000256" key="1">
    <source>
        <dbReference type="SAM" id="MobiDB-lite"/>
    </source>
</evidence>
<dbReference type="EMBL" id="PKSG01000680">
    <property type="protein sequence ID" value="POR33513.1"/>
    <property type="molecule type" value="Genomic_DNA"/>
</dbReference>
<evidence type="ECO:0000313" key="2">
    <source>
        <dbReference type="EMBL" id="POR33513.1"/>
    </source>
</evidence>
<keyword evidence="3" id="KW-1185">Reference proteome</keyword>
<evidence type="ECO:0000313" key="3">
    <source>
        <dbReference type="Proteomes" id="UP000237481"/>
    </source>
</evidence>
<dbReference type="AlphaFoldDB" id="A0A2S4KTJ7"/>
<sequence>MSRLARRAAVHFAGRGAANYSAWGVLDWVHGTARGLHDVRREVDRYHVVQRPGSKTSRGVGFLQSGLDSIRGASGKSRPGGKTKTKRR</sequence>
<reference evidence="2 3" key="1">
    <citation type="submission" date="2018-01" db="EMBL/GenBank/DDBJ databases">
        <title>Harnessing the power of phylogenomics to disentangle the directionality and signatures of interkingdom host jumping in the parasitic fungal genus Tolypocladium.</title>
        <authorList>
            <person name="Quandt C.A."/>
            <person name="Patterson W."/>
            <person name="Spatafora J.W."/>
        </authorList>
    </citation>
    <scope>NUCLEOTIDE SEQUENCE [LARGE SCALE GENOMIC DNA]</scope>
    <source>
        <strain evidence="2 3">NRBC 100945</strain>
    </source>
</reference>
<feature type="compositionally biased region" description="Basic residues" evidence="1">
    <location>
        <begin position="79"/>
        <end position="88"/>
    </location>
</feature>
<accession>A0A2S4KTJ7</accession>
<dbReference type="OrthoDB" id="408954at2759"/>
<dbReference type="STRING" id="94208.A0A2S4KTJ7"/>
<name>A0A2S4KTJ7_9HYPO</name>
<dbReference type="Proteomes" id="UP000237481">
    <property type="component" value="Unassembled WGS sequence"/>
</dbReference>
<gene>
    <name evidence="2" type="ORF">TPAR_06304</name>
</gene>
<comment type="caution">
    <text evidence="2">The sequence shown here is derived from an EMBL/GenBank/DDBJ whole genome shotgun (WGS) entry which is preliminary data.</text>
</comment>
<organism evidence="2 3">
    <name type="scientific">Tolypocladium paradoxum</name>
    <dbReference type="NCBI Taxonomy" id="94208"/>
    <lineage>
        <taxon>Eukaryota</taxon>
        <taxon>Fungi</taxon>
        <taxon>Dikarya</taxon>
        <taxon>Ascomycota</taxon>
        <taxon>Pezizomycotina</taxon>
        <taxon>Sordariomycetes</taxon>
        <taxon>Hypocreomycetidae</taxon>
        <taxon>Hypocreales</taxon>
        <taxon>Ophiocordycipitaceae</taxon>
        <taxon>Tolypocladium</taxon>
    </lineage>
</organism>
<proteinExistence type="predicted"/>
<protein>
    <submittedName>
        <fullName evidence="2">Uncharacterized protein</fullName>
    </submittedName>
</protein>
<feature type="region of interest" description="Disordered" evidence="1">
    <location>
        <begin position="50"/>
        <end position="88"/>
    </location>
</feature>